<keyword evidence="3" id="KW-1185">Reference proteome</keyword>
<feature type="chain" id="PRO_5006156209" description="DUF11 domain-containing protein" evidence="1">
    <location>
        <begin position="30"/>
        <end position="158"/>
    </location>
</feature>
<gene>
    <name evidence="2" type="ORF">SE17_04310</name>
</gene>
<organism evidence="2 3">
    <name type="scientific">Kouleothrix aurantiaca</name>
    <dbReference type="NCBI Taxonomy" id="186479"/>
    <lineage>
        <taxon>Bacteria</taxon>
        <taxon>Bacillati</taxon>
        <taxon>Chloroflexota</taxon>
        <taxon>Chloroflexia</taxon>
        <taxon>Chloroflexales</taxon>
        <taxon>Roseiflexineae</taxon>
        <taxon>Roseiflexaceae</taxon>
        <taxon>Kouleothrix</taxon>
    </lineage>
</organism>
<evidence type="ECO:0000256" key="1">
    <source>
        <dbReference type="SAM" id="SignalP"/>
    </source>
</evidence>
<evidence type="ECO:0000313" key="3">
    <source>
        <dbReference type="Proteomes" id="UP000050509"/>
    </source>
</evidence>
<keyword evidence="1" id="KW-0732">Signal</keyword>
<dbReference type="AlphaFoldDB" id="A0A0P9DFG6"/>
<proteinExistence type="predicted"/>
<reference evidence="2 3" key="1">
    <citation type="submission" date="2015-09" db="EMBL/GenBank/DDBJ databases">
        <title>Draft genome sequence of Kouleothrix aurantiaca JCM 19913.</title>
        <authorList>
            <person name="Hemp J."/>
        </authorList>
    </citation>
    <scope>NUCLEOTIDE SEQUENCE [LARGE SCALE GENOMIC DNA]</scope>
    <source>
        <strain evidence="2 3">COM-B</strain>
    </source>
</reference>
<accession>A0A0P9DFG6</accession>
<evidence type="ECO:0000313" key="2">
    <source>
        <dbReference type="EMBL" id="KPV54345.1"/>
    </source>
</evidence>
<evidence type="ECO:0008006" key="4">
    <source>
        <dbReference type="Google" id="ProtNLM"/>
    </source>
</evidence>
<protein>
    <recommendedName>
        <fullName evidence="4">DUF11 domain-containing protein</fullName>
    </recommendedName>
</protein>
<name>A0A0P9DFG6_9CHLR</name>
<dbReference type="EMBL" id="LJCR01000071">
    <property type="protein sequence ID" value="KPV54345.1"/>
    <property type="molecule type" value="Genomic_DNA"/>
</dbReference>
<feature type="signal peptide" evidence="1">
    <location>
        <begin position="1"/>
        <end position="29"/>
    </location>
</feature>
<dbReference type="Proteomes" id="UP000050509">
    <property type="component" value="Unassembled WGS sequence"/>
</dbReference>
<sequence length="158" mass="16802">MFSIRFLLHSMALLGFALFLARCAGIAAAVEPLLRGDIVAWTGEASAGTTFSYSVSVFSNAATPSLATVTFNLDRRLTALPDHRTDNCVGTRPVVCTFSIYADHPGSATITVRVNHGVCGLPLTSSAIMRDDRGSFSADSTSVGLWGRCSLYLPVARK</sequence>
<comment type="caution">
    <text evidence="2">The sequence shown here is derived from an EMBL/GenBank/DDBJ whole genome shotgun (WGS) entry which is preliminary data.</text>
</comment>